<reference evidence="5 6" key="1">
    <citation type="submission" date="2025-04" db="UniProtKB">
        <authorList>
            <consortium name="RefSeq"/>
        </authorList>
    </citation>
    <scope>IDENTIFICATION</scope>
    <source>
        <tissue evidence="5 6">Leaf</tissue>
    </source>
</reference>
<dbReference type="PANTHER" id="PTHR27005">
    <property type="entry name" value="WALL-ASSOCIATED RECEPTOR KINASE-LIKE 21"/>
    <property type="match status" value="1"/>
</dbReference>
<evidence type="ECO:0000313" key="5">
    <source>
        <dbReference type="RefSeq" id="XP_021283319.1"/>
    </source>
</evidence>
<dbReference type="OrthoDB" id="75710at2759"/>
<dbReference type="Proteomes" id="UP000504621">
    <property type="component" value="Unplaced"/>
</dbReference>
<sequence>MIACLKVKRHEDEEEDGQTFFSKNGGVLLEELVAFCDGKSNPIRHFSAKELLRATNCCDAHQIFVQDTLYKLYKGSLKDRPILVKKYDSRCSFFEVNPYKDIAIGSQMSVHKNVLKVIGCCLETEIPTIVYEFAGTKRLSTCISAANVQPLPLKCRLKIAIGLANAVAYLHTAFSRPVIHRGINCSKIILDENNVPKLIDFGLCISIPEGQSHVKRAIIGTTGWWVPPEYWARGYITEKVDVYQFGLFLFELLSGQGLAYLPMDDTLDIGELSFEKFIDAVDSIIENEGIDQEQLLNVGTLINRCTSYDEEKRPTMIEVGRELKQIDQSFTSPC</sequence>
<dbReference type="GO" id="GO:0007166">
    <property type="term" value="P:cell surface receptor signaling pathway"/>
    <property type="evidence" value="ECO:0007669"/>
    <property type="project" value="InterPro"/>
</dbReference>
<dbReference type="Gene3D" id="1.10.510.10">
    <property type="entry name" value="Transferase(Phosphotransferase) domain 1"/>
    <property type="match status" value="1"/>
</dbReference>
<dbReference type="PROSITE" id="PS50011">
    <property type="entry name" value="PROTEIN_KINASE_DOM"/>
    <property type="match status" value="1"/>
</dbReference>
<dbReference type="GeneID" id="110415880"/>
<proteinExistence type="predicted"/>
<dbReference type="InterPro" id="IPR001245">
    <property type="entry name" value="Ser-Thr/Tyr_kinase_cat_dom"/>
</dbReference>
<dbReference type="Pfam" id="PF07714">
    <property type="entry name" value="PK_Tyr_Ser-Thr"/>
    <property type="match status" value="1"/>
</dbReference>
<gene>
    <name evidence="5 6" type="primary">LOC110415880</name>
</gene>
<dbReference type="SUPFAM" id="SSF56112">
    <property type="entry name" value="Protein kinase-like (PK-like)"/>
    <property type="match status" value="1"/>
</dbReference>
<dbReference type="RefSeq" id="XP_021283319.1">
    <property type="nucleotide sequence ID" value="XM_021427644.1"/>
</dbReference>
<dbReference type="InterPro" id="IPR000719">
    <property type="entry name" value="Prot_kinase_dom"/>
</dbReference>
<evidence type="ECO:0000313" key="6">
    <source>
        <dbReference type="RefSeq" id="XP_021283320.1"/>
    </source>
</evidence>
<dbReference type="InterPro" id="IPR011009">
    <property type="entry name" value="Kinase-like_dom_sf"/>
</dbReference>
<evidence type="ECO:0000256" key="1">
    <source>
        <dbReference type="ARBA" id="ARBA00022741"/>
    </source>
</evidence>
<keyword evidence="4" id="KW-1185">Reference proteome</keyword>
<name>A0A6J1A9D7_9ROSI</name>
<dbReference type="GO" id="GO:0005886">
    <property type="term" value="C:plasma membrane"/>
    <property type="evidence" value="ECO:0007669"/>
    <property type="project" value="TreeGrafter"/>
</dbReference>
<dbReference type="AlphaFoldDB" id="A0A6J1A9D7"/>
<dbReference type="Gene3D" id="3.30.200.20">
    <property type="entry name" value="Phosphorylase Kinase, domain 1"/>
    <property type="match status" value="1"/>
</dbReference>
<dbReference type="InterPro" id="IPR045274">
    <property type="entry name" value="WAK-like"/>
</dbReference>
<protein>
    <submittedName>
        <fullName evidence="5 6">Non-functional pseudokinase ZED1-like</fullName>
    </submittedName>
</protein>
<keyword evidence="2" id="KW-0067">ATP-binding</keyword>
<accession>A0A6J1A9D7</accession>
<feature type="domain" description="Protein kinase" evidence="3">
    <location>
        <begin position="29"/>
        <end position="331"/>
    </location>
</feature>
<evidence type="ECO:0000259" key="3">
    <source>
        <dbReference type="PROSITE" id="PS50011"/>
    </source>
</evidence>
<evidence type="ECO:0000313" key="4">
    <source>
        <dbReference type="Proteomes" id="UP000504621"/>
    </source>
</evidence>
<dbReference type="GO" id="GO:0005524">
    <property type="term" value="F:ATP binding"/>
    <property type="evidence" value="ECO:0007669"/>
    <property type="project" value="UniProtKB-KW"/>
</dbReference>
<dbReference type="RefSeq" id="XP_021283320.1">
    <property type="nucleotide sequence ID" value="XM_021427645.1"/>
</dbReference>
<dbReference type="PANTHER" id="PTHR27005:SF433">
    <property type="entry name" value="NON-FUNCTIONAL PSEUDOKINASE ZED1-LIKE"/>
    <property type="match status" value="1"/>
</dbReference>
<evidence type="ECO:0000256" key="2">
    <source>
        <dbReference type="ARBA" id="ARBA00022840"/>
    </source>
</evidence>
<keyword evidence="1" id="KW-0547">Nucleotide-binding</keyword>
<dbReference type="GO" id="GO:0004674">
    <property type="term" value="F:protein serine/threonine kinase activity"/>
    <property type="evidence" value="ECO:0007669"/>
    <property type="project" value="TreeGrafter"/>
</dbReference>
<organism evidence="4 5">
    <name type="scientific">Herrania umbratica</name>
    <dbReference type="NCBI Taxonomy" id="108875"/>
    <lineage>
        <taxon>Eukaryota</taxon>
        <taxon>Viridiplantae</taxon>
        <taxon>Streptophyta</taxon>
        <taxon>Embryophyta</taxon>
        <taxon>Tracheophyta</taxon>
        <taxon>Spermatophyta</taxon>
        <taxon>Magnoliopsida</taxon>
        <taxon>eudicotyledons</taxon>
        <taxon>Gunneridae</taxon>
        <taxon>Pentapetalae</taxon>
        <taxon>rosids</taxon>
        <taxon>malvids</taxon>
        <taxon>Malvales</taxon>
        <taxon>Malvaceae</taxon>
        <taxon>Byttnerioideae</taxon>
        <taxon>Herrania</taxon>
    </lineage>
</organism>